<organism evidence="3 4">
    <name type="scientific">Pseudoclavibacter terrae</name>
    <dbReference type="NCBI Taxonomy" id="1530195"/>
    <lineage>
        <taxon>Bacteria</taxon>
        <taxon>Bacillati</taxon>
        <taxon>Actinomycetota</taxon>
        <taxon>Actinomycetes</taxon>
        <taxon>Micrococcales</taxon>
        <taxon>Microbacteriaceae</taxon>
        <taxon>Pseudoclavibacter</taxon>
    </lineage>
</organism>
<dbReference type="Gene3D" id="3.30.530.20">
    <property type="match status" value="1"/>
</dbReference>
<sequence>MTSDFEPRVDRVSRVLPASASKIYAALLDQRALETWLPPAGMTGRYTRFEPRVGGRSVLELTYAEVPVGGGKTAESRDVSESVFVELVEDERVSQQVVFESDDARFAGTMTMVWELAEFPGGTLVTVSAYDVPSGISQADHVEGISSSLENLSAFVGRS</sequence>
<evidence type="ECO:0000256" key="1">
    <source>
        <dbReference type="ARBA" id="ARBA00006817"/>
    </source>
</evidence>
<dbReference type="Pfam" id="PF08327">
    <property type="entry name" value="AHSA1"/>
    <property type="match status" value="1"/>
</dbReference>
<evidence type="ECO:0000313" key="3">
    <source>
        <dbReference type="EMBL" id="KAB1638247.1"/>
    </source>
</evidence>
<dbReference type="RefSeq" id="WP_151423334.1">
    <property type="nucleotide sequence ID" value="NZ_WBJX01000002.1"/>
</dbReference>
<dbReference type="InterPro" id="IPR013538">
    <property type="entry name" value="ASHA1/2-like_C"/>
</dbReference>
<gene>
    <name evidence="3" type="ORF">F8O03_07560</name>
</gene>
<evidence type="ECO:0000259" key="2">
    <source>
        <dbReference type="Pfam" id="PF08327"/>
    </source>
</evidence>
<dbReference type="AlphaFoldDB" id="A0A7J5B2J7"/>
<dbReference type="Proteomes" id="UP000490386">
    <property type="component" value="Unassembled WGS sequence"/>
</dbReference>
<dbReference type="SUPFAM" id="SSF55961">
    <property type="entry name" value="Bet v1-like"/>
    <property type="match status" value="1"/>
</dbReference>
<dbReference type="EMBL" id="WBJX01000002">
    <property type="protein sequence ID" value="KAB1638247.1"/>
    <property type="molecule type" value="Genomic_DNA"/>
</dbReference>
<dbReference type="OrthoDB" id="9786557at2"/>
<comment type="similarity">
    <text evidence="1">Belongs to the AHA1 family.</text>
</comment>
<keyword evidence="4" id="KW-1185">Reference proteome</keyword>
<name>A0A7J5B2J7_9MICO</name>
<evidence type="ECO:0000313" key="4">
    <source>
        <dbReference type="Proteomes" id="UP000490386"/>
    </source>
</evidence>
<feature type="domain" description="Activator of Hsp90 ATPase homologue 1/2-like C-terminal" evidence="2">
    <location>
        <begin position="18"/>
        <end position="156"/>
    </location>
</feature>
<proteinExistence type="inferred from homology"/>
<comment type="caution">
    <text evidence="3">The sequence shown here is derived from an EMBL/GenBank/DDBJ whole genome shotgun (WGS) entry which is preliminary data.</text>
</comment>
<protein>
    <submittedName>
        <fullName evidence="3">ATPase</fullName>
    </submittedName>
</protein>
<reference evidence="3 4" key="1">
    <citation type="submission" date="2019-09" db="EMBL/GenBank/DDBJ databases">
        <title>Phylogeny of genus Pseudoclavibacter and closely related genus.</title>
        <authorList>
            <person name="Li Y."/>
        </authorList>
    </citation>
    <scope>NUCLEOTIDE SEQUENCE [LARGE SCALE GENOMIC DNA]</scope>
    <source>
        <strain evidence="3 4">THG-MD12</strain>
    </source>
</reference>
<accession>A0A7J5B2J7</accession>
<dbReference type="InterPro" id="IPR023393">
    <property type="entry name" value="START-like_dom_sf"/>
</dbReference>